<dbReference type="CDD" id="cd00565">
    <property type="entry name" value="Ubl_ThiS"/>
    <property type="match status" value="1"/>
</dbReference>
<dbReference type="NCBIfam" id="TIGR01683">
    <property type="entry name" value="thiS"/>
    <property type="match status" value="1"/>
</dbReference>
<comment type="caution">
    <text evidence="1">The sequence shown here is derived from an EMBL/GenBank/DDBJ whole genome shotgun (WGS) entry which is preliminary data.</text>
</comment>
<dbReference type="PANTHER" id="PTHR34472">
    <property type="entry name" value="SULFUR CARRIER PROTEIN THIS"/>
    <property type="match status" value="1"/>
</dbReference>
<evidence type="ECO:0000313" key="1">
    <source>
        <dbReference type="EMBL" id="EAR11903.1"/>
    </source>
</evidence>
<keyword evidence="2" id="KW-1185">Reference proteome</keyword>
<dbReference type="HOGENOM" id="CLU_174611_2_1_10"/>
<proteinExistence type="predicted"/>
<gene>
    <name evidence="1" type="ORF">PI23P_11237</name>
</gene>
<dbReference type="OrthoDB" id="1525151at2"/>
<accession>A4C1A0</accession>
<dbReference type="InterPro" id="IPR010035">
    <property type="entry name" value="Thi_S"/>
</dbReference>
<dbReference type="AlphaFoldDB" id="A4C1A0"/>
<dbReference type="PANTHER" id="PTHR34472:SF1">
    <property type="entry name" value="SULFUR CARRIER PROTEIN THIS"/>
    <property type="match status" value="1"/>
</dbReference>
<name>A4C1A0_9FLAO</name>
<dbReference type="RefSeq" id="WP_004570863.1">
    <property type="nucleotide sequence ID" value="NZ_CH724148.1"/>
</dbReference>
<dbReference type="Gene3D" id="3.10.20.30">
    <property type="match status" value="1"/>
</dbReference>
<dbReference type="Pfam" id="PF02597">
    <property type="entry name" value="ThiS"/>
    <property type="match status" value="1"/>
</dbReference>
<evidence type="ECO:0000313" key="2">
    <source>
        <dbReference type="Proteomes" id="UP000003053"/>
    </source>
</evidence>
<dbReference type="Proteomes" id="UP000003053">
    <property type="component" value="Unassembled WGS sequence"/>
</dbReference>
<reference evidence="1 2" key="1">
    <citation type="submission" date="2006-02" db="EMBL/GenBank/DDBJ databases">
        <authorList>
            <person name="Murray A."/>
            <person name="Staley J."/>
            <person name="Ferriera S."/>
            <person name="Johnson J."/>
            <person name="Kravitz S."/>
            <person name="Halpern A."/>
            <person name="Remington K."/>
            <person name="Beeson K."/>
            <person name="Tran B."/>
            <person name="Rogers Y.-H."/>
            <person name="Friedman R."/>
            <person name="Venter J.C."/>
        </authorList>
    </citation>
    <scope>NUCLEOTIDE SEQUENCE [LARGE SCALE GENOMIC DNA]</scope>
    <source>
        <strain evidence="1 2">23-P</strain>
    </source>
</reference>
<organism evidence="1 2">
    <name type="scientific">Polaribacter irgensii 23-P</name>
    <dbReference type="NCBI Taxonomy" id="313594"/>
    <lineage>
        <taxon>Bacteria</taxon>
        <taxon>Pseudomonadati</taxon>
        <taxon>Bacteroidota</taxon>
        <taxon>Flavobacteriia</taxon>
        <taxon>Flavobacteriales</taxon>
        <taxon>Flavobacteriaceae</taxon>
    </lineage>
</organism>
<evidence type="ECO:0008006" key="3">
    <source>
        <dbReference type="Google" id="ProtNLM"/>
    </source>
</evidence>
<dbReference type="InterPro" id="IPR012675">
    <property type="entry name" value="Beta-grasp_dom_sf"/>
</dbReference>
<dbReference type="eggNOG" id="COG2104">
    <property type="taxonomic scope" value="Bacteria"/>
</dbReference>
<protein>
    <recommendedName>
        <fullName evidence="3">Thiamine biosynthesis protein ThiS</fullName>
    </recommendedName>
</protein>
<dbReference type="STRING" id="313594.PI23P_11237"/>
<dbReference type="EMBL" id="AAOG01000003">
    <property type="protein sequence ID" value="EAR11903.1"/>
    <property type="molecule type" value="Genomic_DNA"/>
</dbReference>
<sequence length="67" mass="7359">MITIKVNQEIHQFSETLTVAALVRFININTNGIAIAVNSSVVKKADWSFRVLQNSDELLIITSTQGG</sequence>
<dbReference type="InterPro" id="IPR003749">
    <property type="entry name" value="ThiS/MoaD-like"/>
</dbReference>
<dbReference type="InterPro" id="IPR016155">
    <property type="entry name" value="Mopterin_synth/thiamin_S_b"/>
</dbReference>
<dbReference type="SUPFAM" id="SSF54285">
    <property type="entry name" value="MoaD/ThiS"/>
    <property type="match status" value="1"/>
</dbReference>